<evidence type="ECO:0000313" key="2">
    <source>
        <dbReference type="Proteomes" id="UP000774326"/>
    </source>
</evidence>
<reference evidence="1" key="1">
    <citation type="journal article" date="2021" name="Open Biol.">
        <title>Shared evolutionary footprints suggest mitochondrial oxidative damage underlies multiple complex I losses in fungi.</title>
        <authorList>
            <person name="Schikora-Tamarit M.A."/>
            <person name="Marcet-Houben M."/>
            <person name="Nosek J."/>
            <person name="Gabaldon T."/>
        </authorList>
    </citation>
    <scope>NUCLEOTIDE SEQUENCE</scope>
    <source>
        <strain evidence="1">CBS2887</strain>
    </source>
</reference>
<dbReference type="AlphaFoldDB" id="A0A9P8PZH9"/>
<reference evidence="1" key="2">
    <citation type="submission" date="2021-01" db="EMBL/GenBank/DDBJ databases">
        <authorList>
            <person name="Schikora-Tamarit M.A."/>
        </authorList>
    </citation>
    <scope>NUCLEOTIDE SEQUENCE</scope>
    <source>
        <strain evidence="1">CBS2887</strain>
    </source>
</reference>
<sequence length="66" mass="7142">MDLSLANLINSSLFKPFGSANTPEPSTIPTYTSFGVDNKISLEPKSPSGPPVWNFKIGCSDKPWTL</sequence>
<evidence type="ECO:0000313" key="1">
    <source>
        <dbReference type="EMBL" id="KAH3681206.1"/>
    </source>
</evidence>
<protein>
    <submittedName>
        <fullName evidence="1">Uncharacterized protein</fullName>
    </submittedName>
</protein>
<accession>A0A9P8PZH9</accession>
<dbReference type="Proteomes" id="UP000774326">
    <property type="component" value="Unassembled WGS sequence"/>
</dbReference>
<proteinExistence type="predicted"/>
<dbReference type="EMBL" id="JAEUBG010004550">
    <property type="protein sequence ID" value="KAH3681206.1"/>
    <property type="molecule type" value="Genomic_DNA"/>
</dbReference>
<comment type="caution">
    <text evidence="1">The sequence shown here is derived from an EMBL/GenBank/DDBJ whole genome shotgun (WGS) entry which is preliminary data.</text>
</comment>
<name>A0A9P8PZH9_WICPI</name>
<organism evidence="1 2">
    <name type="scientific">Wickerhamomyces pijperi</name>
    <name type="common">Yeast</name>
    <name type="synonym">Pichia pijperi</name>
    <dbReference type="NCBI Taxonomy" id="599730"/>
    <lineage>
        <taxon>Eukaryota</taxon>
        <taxon>Fungi</taxon>
        <taxon>Dikarya</taxon>
        <taxon>Ascomycota</taxon>
        <taxon>Saccharomycotina</taxon>
        <taxon>Saccharomycetes</taxon>
        <taxon>Phaffomycetales</taxon>
        <taxon>Wickerhamomycetaceae</taxon>
        <taxon>Wickerhamomyces</taxon>
    </lineage>
</organism>
<keyword evidence="2" id="KW-1185">Reference proteome</keyword>
<gene>
    <name evidence="1" type="ORF">WICPIJ_007841</name>
</gene>